<feature type="active site" description="Proton donor; for catalytic activity" evidence="9">
    <location>
        <position position="151"/>
    </location>
</feature>
<evidence type="ECO:0000256" key="2">
    <source>
        <dbReference type="ARBA" id="ARBA00022813"/>
    </source>
</evidence>
<comment type="similarity">
    <text evidence="9">Belongs to the prokaryotic AdoMetDC family. Type 1 subfamily.</text>
</comment>
<evidence type="ECO:0000256" key="5">
    <source>
        <dbReference type="ARBA" id="ARBA00023145"/>
    </source>
</evidence>
<dbReference type="PANTHER" id="PTHR33866">
    <property type="entry name" value="S-ADENOSYLMETHIONINE DECARBOXYLASE PROENZYME"/>
    <property type="match status" value="1"/>
</dbReference>
<evidence type="ECO:0000256" key="4">
    <source>
        <dbReference type="ARBA" id="ARBA00023115"/>
    </source>
</evidence>
<comment type="caution">
    <text evidence="11">The sequence shown here is derived from an EMBL/GenBank/DDBJ whole genome shotgun (WGS) entry which is preliminary data.</text>
</comment>
<dbReference type="InterPro" id="IPR017716">
    <property type="entry name" value="S-AdoMet_deCOase_pro-enz"/>
</dbReference>
<accession>A0A934QF53</accession>
<sequence>MPATTTLKLGMNSEEVPSDAQAEIYRFPHEGEAAVEQTAQRQAAAHPASVQDADTQSDENADHFITRDGKTYAGTHLIIDVYGGSRLDDIEHIRQMMHDAVTAAGATLLHTHLHHFTPNGGVSGVAVLAESHISIHTWPERDYGALDVFMCGDSAPEKAVEVIREAFQPSRLAVDTYLRGEDVETGEVRETA</sequence>
<evidence type="ECO:0000256" key="6">
    <source>
        <dbReference type="ARBA" id="ARBA00023239"/>
    </source>
</evidence>
<dbReference type="Gene3D" id="3.60.90.10">
    <property type="entry name" value="S-adenosylmethionine decarboxylase"/>
    <property type="match status" value="1"/>
</dbReference>
<keyword evidence="9" id="KW-0949">S-adenosyl-L-methionine</keyword>
<comment type="pathway">
    <text evidence="9">Amine and polyamine biosynthesis; S-adenosylmethioninamine biosynthesis; S-adenosylmethioninamine from S-adenosyl-L-methionine: step 1/1.</text>
</comment>
<dbReference type="NCBIfam" id="TIGR03330">
    <property type="entry name" value="SAM_DCase_Bsu"/>
    <property type="match status" value="1"/>
</dbReference>
<dbReference type="EC" id="4.1.1.50" evidence="9"/>
<keyword evidence="12" id="KW-1185">Reference proteome</keyword>
<keyword evidence="1 9" id="KW-0210">Decarboxylase</keyword>
<feature type="active site" description="Schiff-base intermediate with substrate; via pyruvic acid" evidence="9">
    <location>
        <position position="131"/>
    </location>
</feature>
<feature type="chain" id="PRO_5038190188" description="S-adenosylmethionine decarboxylase alpha chain" evidence="9">
    <location>
        <begin position="131"/>
        <end position="192"/>
    </location>
</feature>
<evidence type="ECO:0000256" key="1">
    <source>
        <dbReference type="ARBA" id="ARBA00022793"/>
    </source>
</evidence>
<evidence type="ECO:0000313" key="11">
    <source>
        <dbReference type="EMBL" id="MBK1695916.1"/>
    </source>
</evidence>
<name>A0A934QF53_9PROT</name>
<dbReference type="GO" id="GO:0008295">
    <property type="term" value="P:spermidine biosynthetic process"/>
    <property type="evidence" value="ECO:0007669"/>
    <property type="project" value="UniProtKB-UniRule"/>
</dbReference>
<feature type="region of interest" description="Disordered" evidence="10">
    <location>
        <begin position="33"/>
        <end position="58"/>
    </location>
</feature>
<protein>
    <recommendedName>
        <fullName evidence="9">S-adenosylmethionine decarboxylase proenzyme</fullName>
        <shortName evidence="9">AdoMetDC</shortName>
        <shortName evidence="9">SAMDC</shortName>
        <ecNumber evidence="9">4.1.1.50</ecNumber>
    </recommendedName>
    <component>
        <recommendedName>
            <fullName evidence="9">S-adenosylmethionine decarboxylase beta chain</fullName>
        </recommendedName>
    </component>
    <component>
        <recommendedName>
            <fullName evidence="9">S-adenosylmethionine decarboxylase alpha chain</fullName>
        </recommendedName>
    </component>
</protein>
<dbReference type="InterPro" id="IPR016067">
    <property type="entry name" value="S-AdoMet_deCO2ase_core"/>
</dbReference>
<dbReference type="Pfam" id="PF02675">
    <property type="entry name" value="AdoMet_dc"/>
    <property type="match status" value="1"/>
</dbReference>
<dbReference type="GO" id="GO:0005829">
    <property type="term" value="C:cytosol"/>
    <property type="evidence" value="ECO:0007669"/>
    <property type="project" value="TreeGrafter"/>
</dbReference>
<reference evidence="11" key="1">
    <citation type="submission" date="2017-08" db="EMBL/GenBank/DDBJ databases">
        <authorList>
            <person name="Imhoff J.F."/>
            <person name="Rahn T."/>
            <person name="Kuenzel S."/>
            <person name="Neulinger S.C."/>
        </authorList>
    </citation>
    <scope>NUCLEOTIDE SEQUENCE</scope>
    <source>
        <strain evidence="11">DSM 9154</strain>
    </source>
</reference>
<evidence type="ECO:0000256" key="8">
    <source>
        <dbReference type="ARBA" id="ARBA00023317"/>
    </source>
</evidence>
<organism evidence="11 12">
    <name type="scientific">Rhodovibrio salinarum</name>
    <dbReference type="NCBI Taxonomy" id="1087"/>
    <lineage>
        <taxon>Bacteria</taxon>
        <taxon>Pseudomonadati</taxon>
        <taxon>Pseudomonadota</taxon>
        <taxon>Alphaproteobacteria</taxon>
        <taxon>Rhodospirillales</taxon>
        <taxon>Rhodovibrionaceae</taxon>
        <taxon>Rhodovibrio</taxon>
    </lineage>
</organism>
<reference evidence="11" key="2">
    <citation type="journal article" date="2020" name="Microorganisms">
        <title>Osmotic Adaptation and Compatible Solute Biosynthesis of Phototrophic Bacteria as Revealed from Genome Analyses.</title>
        <authorList>
            <person name="Imhoff J.F."/>
            <person name="Rahn T."/>
            <person name="Kunzel S."/>
            <person name="Keller A."/>
            <person name="Neulinger S.C."/>
        </authorList>
    </citation>
    <scope>NUCLEOTIDE SEQUENCE</scope>
    <source>
        <strain evidence="11">DSM 9154</strain>
    </source>
</reference>
<dbReference type="InterPro" id="IPR003826">
    <property type="entry name" value="AdoMetDC_fam_prok"/>
</dbReference>
<keyword evidence="2 9" id="KW-0068">Autocatalytic cleavage</keyword>
<comment type="subunit">
    <text evidence="9">Heterotetramer of two alpha and two beta chains arranged as a dimer of alpha/beta heterodimers.</text>
</comment>
<comment type="cofactor">
    <cofactor evidence="9">
        <name>pyruvate</name>
        <dbReference type="ChEBI" id="CHEBI:15361"/>
    </cofactor>
    <text evidence="9">Binds 1 pyruvoyl group covalently per subunit.</text>
</comment>
<feature type="chain" id="PRO_5038190187" description="S-adenosylmethionine decarboxylase beta chain" evidence="9">
    <location>
        <begin position="1"/>
        <end position="130"/>
    </location>
</feature>
<evidence type="ECO:0000256" key="3">
    <source>
        <dbReference type="ARBA" id="ARBA00023066"/>
    </source>
</evidence>
<comment type="PTM">
    <text evidence="9">Is synthesized initially as an inactive proenzyme. Formation of the active enzyme involves a self-maturation process in which the active site pyruvoyl group is generated from an internal serine residue via an autocatalytic post-translational modification. Two non-identical subunits are generated from the proenzyme in this reaction, and the pyruvate is formed at the N-terminus of the alpha chain, which is derived from the carboxyl end of the proenzyme. The post-translation cleavage follows an unusual pathway, termed non-hydrolytic serinolysis, in which the side chain hydroxyl group of the serine supplies its oxygen atom to form the C-terminus of the beta chain, while the remainder of the serine residue undergoes an oxidative deamination to produce ammonia and the pyruvoyl group blocking the N-terminus of the alpha chain.</text>
</comment>
<evidence type="ECO:0000256" key="7">
    <source>
        <dbReference type="ARBA" id="ARBA00023270"/>
    </source>
</evidence>
<gene>
    <name evidence="11" type="primary">speD</name>
    <name evidence="9" type="synonym">speH</name>
    <name evidence="11" type="ORF">CKO21_01470</name>
</gene>
<dbReference type="PANTHER" id="PTHR33866:SF2">
    <property type="entry name" value="S-ADENOSYLMETHIONINE DECARBOXYLASE PROENZYME"/>
    <property type="match status" value="1"/>
</dbReference>
<dbReference type="RefSeq" id="WP_081728429.1">
    <property type="nucleotide sequence ID" value="NZ_NRRE01000008.1"/>
</dbReference>
<dbReference type="SUPFAM" id="SSF56276">
    <property type="entry name" value="S-adenosylmethionine decarboxylase"/>
    <property type="match status" value="1"/>
</dbReference>
<evidence type="ECO:0000256" key="9">
    <source>
        <dbReference type="HAMAP-Rule" id="MF_00464"/>
    </source>
</evidence>
<feature type="site" description="Cleavage (non-hydrolytic); by autolysis" evidence="9">
    <location>
        <begin position="130"/>
        <end position="131"/>
    </location>
</feature>
<dbReference type="Proteomes" id="UP000778970">
    <property type="component" value="Unassembled WGS sequence"/>
</dbReference>
<comment type="function">
    <text evidence="9">Catalyzes the decarboxylation of S-adenosylmethionine to S-adenosylmethioninamine (dcAdoMet), the propylamine donor required for the synthesis of the polyamines spermine and spermidine from the diamine putrescine.</text>
</comment>
<feature type="active site" description="Proton acceptor; for processing activity" evidence="9">
    <location>
        <position position="136"/>
    </location>
</feature>
<evidence type="ECO:0000313" key="12">
    <source>
        <dbReference type="Proteomes" id="UP000778970"/>
    </source>
</evidence>
<dbReference type="GO" id="GO:0004014">
    <property type="term" value="F:adenosylmethionine decarboxylase activity"/>
    <property type="evidence" value="ECO:0007669"/>
    <property type="project" value="UniProtKB-UniRule"/>
</dbReference>
<comment type="catalytic activity">
    <reaction evidence="9">
        <text>S-adenosyl-L-methionine + H(+) = S-adenosyl 3-(methylsulfanyl)propylamine + CO2</text>
        <dbReference type="Rhea" id="RHEA:15981"/>
        <dbReference type="ChEBI" id="CHEBI:15378"/>
        <dbReference type="ChEBI" id="CHEBI:16526"/>
        <dbReference type="ChEBI" id="CHEBI:57443"/>
        <dbReference type="ChEBI" id="CHEBI:59789"/>
        <dbReference type="EC" id="4.1.1.50"/>
    </reaction>
</comment>
<keyword evidence="6 9" id="KW-0456">Lyase</keyword>
<dbReference type="AlphaFoldDB" id="A0A934QF53"/>
<proteinExistence type="inferred from homology"/>
<keyword evidence="5 9" id="KW-0865">Zymogen</keyword>
<feature type="modified residue" description="Pyruvic acid (Ser); by autocatalysis" evidence="9">
    <location>
        <position position="131"/>
    </location>
</feature>
<keyword evidence="3 9" id="KW-0745">Spermidine biosynthesis</keyword>
<keyword evidence="4 9" id="KW-0620">Polyamine biosynthesis</keyword>
<keyword evidence="7 9" id="KW-0704">Schiff base</keyword>
<dbReference type="HAMAP" id="MF_00464">
    <property type="entry name" value="AdoMetDC_1"/>
    <property type="match status" value="1"/>
</dbReference>
<dbReference type="EMBL" id="NRRE01000008">
    <property type="protein sequence ID" value="MBK1695916.1"/>
    <property type="molecule type" value="Genomic_DNA"/>
</dbReference>
<evidence type="ECO:0000256" key="10">
    <source>
        <dbReference type="SAM" id="MobiDB-lite"/>
    </source>
</evidence>
<keyword evidence="8 9" id="KW-0670">Pyruvate</keyword>